<dbReference type="RefSeq" id="WP_135078765.1">
    <property type="nucleotide sequence ID" value="NZ_CP038267.1"/>
</dbReference>
<protein>
    <submittedName>
        <fullName evidence="2">Uncharacterized protein</fullName>
    </submittedName>
</protein>
<dbReference type="AlphaFoldDB" id="A0A4P7GNB3"/>
<sequence length="465" mass="50837">MGHGGLIALDDTTPLNGPSIDPAVRIGWVVRTARLLRQEPGNRRLEDLARRTGSNATRLHRLETGQLRDGLLVDAYERALDLPGGSLRAPIDIMCRTFRRSSPRDRAPGAPIDRVHDLSRLTELLLDEGQHPTGGQWLDWARAVSQPGAIGLPDFLAQPLVHRLASELGRSVSHGYPSRYEALSLLRCSAYGGVVLAVAREVVADPHVQGLLDLMSAVGESVTPAAVGWCLDLLDDPRDRVVTGGALALENMGQITDAATFWDPLVPTLVGRLAAAEEGGHRWEWLSHLLRLVPQPVREGHDVRAALPLAPLADIPDWSRTHRNRHWMACRARAAEIARRLGLPDEPVLARLLFDIAVSPWESRAVTSYMLVGAVPRSRRWSATGWPRSRRRPATRCSRPAPYAACRAPSTAPSPPRPSAGWPVRTRCSATARCGWPARPAGWSPSRCSRRRCAPAAAPRRTPPA</sequence>
<evidence type="ECO:0000313" key="2">
    <source>
        <dbReference type="EMBL" id="QBR93384.1"/>
    </source>
</evidence>
<name>A0A4P7GNB3_9ACTN</name>
<evidence type="ECO:0000256" key="1">
    <source>
        <dbReference type="SAM" id="MobiDB-lite"/>
    </source>
</evidence>
<accession>A0A4P7GNB3</accession>
<reference evidence="2 3" key="1">
    <citation type="submission" date="2019-03" db="EMBL/GenBank/DDBJ databases">
        <title>Three New Species of Nocardioides, Nocardioides euryhalodurans sp. nov., Nocardioides seonyuensis sp. nov. and Nocardioides eburneoflavus sp. nov., Iolated from Soil.</title>
        <authorList>
            <person name="Roh S.G."/>
            <person name="Lee C."/>
            <person name="Kim M.-K."/>
            <person name="Kim S.B."/>
        </authorList>
    </citation>
    <scope>NUCLEOTIDE SEQUENCE [LARGE SCALE GENOMIC DNA]</scope>
    <source>
        <strain evidence="2 3">MMS17-SY117</strain>
    </source>
</reference>
<feature type="region of interest" description="Disordered" evidence="1">
    <location>
        <begin position="404"/>
        <end position="424"/>
    </location>
</feature>
<dbReference type="OrthoDB" id="3803328at2"/>
<feature type="compositionally biased region" description="Low complexity" evidence="1">
    <location>
        <begin position="454"/>
        <end position="465"/>
    </location>
</feature>
<gene>
    <name evidence="2" type="ORF">EXE57_14750</name>
</gene>
<dbReference type="EMBL" id="CP038267">
    <property type="protein sequence ID" value="QBR93384.1"/>
    <property type="molecule type" value="Genomic_DNA"/>
</dbReference>
<evidence type="ECO:0000313" key="3">
    <source>
        <dbReference type="Proteomes" id="UP000294894"/>
    </source>
</evidence>
<dbReference type="Proteomes" id="UP000294894">
    <property type="component" value="Chromosome"/>
</dbReference>
<dbReference type="KEGG" id="noy:EXE57_14750"/>
<feature type="region of interest" description="Disordered" evidence="1">
    <location>
        <begin position="438"/>
        <end position="465"/>
    </location>
</feature>
<organism evidence="2 3">
    <name type="scientific">Nocardioides euryhalodurans</name>
    <dbReference type="NCBI Taxonomy" id="2518370"/>
    <lineage>
        <taxon>Bacteria</taxon>
        <taxon>Bacillati</taxon>
        <taxon>Actinomycetota</taxon>
        <taxon>Actinomycetes</taxon>
        <taxon>Propionibacteriales</taxon>
        <taxon>Nocardioidaceae</taxon>
        <taxon>Nocardioides</taxon>
    </lineage>
</organism>
<proteinExistence type="predicted"/>
<keyword evidence="3" id="KW-1185">Reference proteome</keyword>